<gene>
    <name evidence="1" type="ORF">LSH36_782g01015</name>
</gene>
<comment type="caution">
    <text evidence="1">The sequence shown here is derived from an EMBL/GenBank/DDBJ whole genome shotgun (WGS) entry which is preliminary data.</text>
</comment>
<accession>A0AAD9MUC0</accession>
<keyword evidence="2" id="KW-1185">Reference proteome</keyword>
<evidence type="ECO:0000313" key="1">
    <source>
        <dbReference type="EMBL" id="KAK2144131.1"/>
    </source>
</evidence>
<organism evidence="1 2">
    <name type="scientific">Paralvinella palmiformis</name>
    <dbReference type="NCBI Taxonomy" id="53620"/>
    <lineage>
        <taxon>Eukaryota</taxon>
        <taxon>Metazoa</taxon>
        <taxon>Spiralia</taxon>
        <taxon>Lophotrochozoa</taxon>
        <taxon>Annelida</taxon>
        <taxon>Polychaeta</taxon>
        <taxon>Sedentaria</taxon>
        <taxon>Canalipalpata</taxon>
        <taxon>Terebellida</taxon>
        <taxon>Terebelliformia</taxon>
        <taxon>Alvinellidae</taxon>
        <taxon>Paralvinella</taxon>
    </lineage>
</organism>
<dbReference type="AlphaFoldDB" id="A0AAD9MUC0"/>
<sequence>MDCNNYIDHTKIVDELPGQ</sequence>
<proteinExistence type="predicted"/>
<protein>
    <submittedName>
        <fullName evidence="1">Uncharacterized protein</fullName>
    </submittedName>
</protein>
<dbReference type="Proteomes" id="UP001208570">
    <property type="component" value="Unassembled WGS sequence"/>
</dbReference>
<reference evidence="1" key="1">
    <citation type="journal article" date="2023" name="Mol. Biol. Evol.">
        <title>Third-Generation Sequencing Reveals the Adaptive Role of the Epigenome in Three Deep-Sea Polychaetes.</title>
        <authorList>
            <person name="Perez M."/>
            <person name="Aroh O."/>
            <person name="Sun Y."/>
            <person name="Lan Y."/>
            <person name="Juniper S.K."/>
            <person name="Young C.R."/>
            <person name="Angers B."/>
            <person name="Qian P.Y."/>
        </authorList>
    </citation>
    <scope>NUCLEOTIDE SEQUENCE</scope>
    <source>
        <strain evidence="1">P08H-3</strain>
    </source>
</reference>
<name>A0AAD9MUC0_9ANNE</name>
<evidence type="ECO:0000313" key="2">
    <source>
        <dbReference type="Proteomes" id="UP001208570"/>
    </source>
</evidence>
<dbReference type="EMBL" id="JAODUP010000782">
    <property type="protein sequence ID" value="KAK2144131.1"/>
    <property type="molecule type" value="Genomic_DNA"/>
</dbReference>